<dbReference type="SUPFAM" id="SSF53697">
    <property type="entry name" value="SIS domain"/>
    <property type="match status" value="1"/>
</dbReference>
<dbReference type="InterPro" id="IPR001347">
    <property type="entry name" value="SIS_dom"/>
</dbReference>
<feature type="domain" description="HTH rpiR-type" evidence="4">
    <location>
        <begin position="5"/>
        <end position="81"/>
    </location>
</feature>
<dbReference type="PROSITE" id="PS51464">
    <property type="entry name" value="SIS"/>
    <property type="match status" value="1"/>
</dbReference>
<dbReference type="PANTHER" id="PTHR30514:SF18">
    <property type="entry name" value="RPIR-FAMILY TRANSCRIPTIONAL REGULATOR"/>
    <property type="match status" value="1"/>
</dbReference>
<reference evidence="6 7" key="1">
    <citation type="submission" date="2024-01" db="EMBL/GenBank/DDBJ databases">
        <title>Mesobacterium rodlantinim sp. nov., isolated from shallow sea hydrothermal systems off Kueishantao Island.</title>
        <authorList>
            <person name="Su Z."/>
            <person name="Tang K."/>
        </authorList>
    </citation>
    <scope>NUCLEOTIDE SEQUENCE [LARGE SCALE GENOMIC DNA]</scope>
    <source>
        <strain evidence="6 7">TK19101</strain>
    </source>
</reference>
<evidence type="ECO:0000256" key="2">
    <source>
        <dbReference type="ARBA" id="ARBA00023125"/>
    </source>
</evidence>
<gene>
    <name evidence="6" type="ORF">VK792_10440</name>
</gene>
<dbReference type="Proteomes" id="UP001348149">
    <property type="component" value="Unassembled WGS sequence"/>
</dbReference>
<evidence type="ECO:0000259" key="5">
    <source>
        <dbReference type="PROSITE" id="PS51464"/>
    </source>
</evidence>
<keyword evidence="1" id="KW-0805">Transcription regulation</keyword>
<evidence type="ECO:0000259" key="4">
    <source>
        <dbReference type="PROSITE" id="PS51071"/>
    </source>
</evidence>
<name>A0ABU6HGX1_9RHOB</name>
<dbReference type="RefSeq" id="WP_326297427.1">
    <property type="nucleotide sequence ID" value="NZ_JAYLLH010000012.1"/>
</dbReference>
<dbReference type="PANTHER" id="PTHR30514">
    <property type="entry name" value="GLUCOKINASE"/>
    <property type="match status" value="1"/>
</dbReference>
<evidence type="ECO:0000313" key="7">
    <source>
        <dbReference type="Proteomes" id="UP001348149"/>
    </source>
</evidence>
<dbReference type="InterPro" id="IPR009057">
    <property type="entry name" value="Homeodomain-like_sf"/>
</dbReference>
<sequence length="282" mass="30295">MGEAEKIGQGLTRLAQNSPPKLRELAAWVLDNLPQVAFGSIRGLAVQAGSNPNTVIRLARELGFDGFEGFKAAVQAQLQAGANYSSRAAALHNRSGAELRADLVAASRENFEALFHPDTMAVLESCVDPLLSARRVHSVGVRSCFGVAYYFSYAGRMAFDNFVEVPSVPGAILDQMSRTGPEDIVVIITYAHYSQEAIRACQVARSRGARVLALTDSFSAPVALDAWQVLRLPMAGPQLMPSLAAAFVAVEMLLAEMAARSETAADRTAAFEARLRDYGGYI</sequence>
<dbReference type="InterPro" id="IPR046348">
    <property type="entry name" value="SIS_dom_sf"/>
</dbReference>
<dbReference type="Pfam" id="PF01418">
    <property type="entry name" value="HTH_6"/>
    <property type="match status" value="1"/>
</dbReference>
<dbReference type="EMBL" id="JAYLLH010000012">
    <property type="protein sequence ID" value="MEC3861704.1"/>
    <property type="molecule type" value="Genomic_DNA"/>
</dbReference>
<dbReference type="InterPro" id="IPR000281">
    <property type="entry name" value="HTH_RpiR"/>
</dbReference>
<feature type="domain" description="SIS" evidence="5">
    <location>
        <begin position="126"/>
        <end position="263"/>
    </location>
</feature>
<dbReference type="SUPFAM" id="SSF46689">
    <property type="entry name" value="Homeodomain-like"/>
    <property type="match status" value="1"/>
</dbReference>
<dbReference type="InterPro" id="IPR036388">
    <property type="entry name" value="WH-like_DNA-bd_sf"/>
</dbReference>
<comment type="caution">
    <text evidence="6">The sequence shown here is derived from an EMBL/GenBank/DDBJ whole genome shotgun (WGS) entry which is preliminary data.</text>
</comment>
<proteinExistence type="predicted"/>
<dbReference type="CDD" id="cd05013">
    <property type="entry name" value="SIS_RpiR"/>
    <property type="match status" value="1"/>
</dbReference>
<protein>
    <submittedName>
        <fullName evidence="6">MurR/RpiR family transcriptional regulator</fullName>
    </submittedName>
</protein>
<keyword evidence="7" id="KW-1185">Reference proteome</keyword>
<dbReference type="PROSITE" id="PS51071">
    <property type="entry name" value="HTH_RPIR"/>
    <property type="match status" value="1"/>
</dbReference>
<keyword evidence="3" id="KW-0804">Transcription</keyword>
<dbReference type="Gene3D" id="1.10.10.10">
    <property type="entry name" value="Winged helix-like DNA-binding domain superfamily/Winged helix DNA-binding domain"/>
    <property type="match status" value="1"/>
</dbReference>
<dbReference type="InterPro" id="IPR035472">
    <property type="entry name" value="RpiR-like_SIS"/>
</dbReference>
<evidence type="ECO:0000256" key="3">
    <source>
        <dbReference type="ARBA" id="ARBA00023163"/>
    </source>
</evidence>
<dbReference type="Pfam" id="PF01380">
    <property type="entry name" value="SIS"/>
    <property type="match status" value="1"/>
</dbReference>
<evidence type="ECO:0000256" key="1">
    <source>
        <dbReference type="ARBA" id="ARBA00023015"/>
    </source>
</evidence>
<dbReference type="InterPro" id="IPR047640">
    <property type="entry name" value="RpiR-like"/>
</dbReference>
<evidence type="ECO:0000313" key="6">
    <source>
        <dbReference type="EMBL" id="MEC3861704.1"/>
    </source>
</evidence>
<organism evidence="6 7">
    <name type="scientific">Mesobacterium hydrothermale</name>
    <dbReference type="NCBI Taxonomy" id="3111907"/>
    <lineage>
        <taxon>Bacteria</taxon>
        <taxon>Pseudomonadati</taxon>
        <taxon>Pseudomonadota</taxon>
        <taxon>Alphaproteobacteria</taxon>
        <taxon>Rhodobacterales</taxon>
        <taxon>Roseobacteraceae</taxon>
        <taxon>Mesobacterium</taxon>
    </lineage>
</organism>
<accession>A0ABU6HGX1</accession>
<keyword evidence="2" id="KW-0238">DNA-binding</keyword>
<dbReference type="Gene3D" id="3.40.50.10490">
    <property type="entry name" value="Glucose-6-phosphate isomerase like protein, domain 1"/>
    <property type="match status" value="1"/>
</dbReference>